<evidence type="ECO:0000313" key="8">
    <source>
        <dbReference type="Proteomes" id="UP000199400"/>
    </source>
</evidence>
<sequence>MRRLAPVLLLLACGPDLPIPADGSTSDIPGSSSAPSPTNTSDSPATTNTPTNATTSAPDDNTSTTLDPPATTSTTTGEPTLCGPACAELRDITGNLEIEPGTDPQTFACVRRIDGDLEIHDLPDGDILMHLGNLEEVTGGVTIRDNAGLTDVPGLGCLRSVGALRIQDNGALTSLAGLAGLRSAGSLSLQDNGALTSLAGLADLRRVGGIYLDGLPVLSELPAWTFEPDNALGGLSFVDLPALTDLDVFAGMTTTNGQFYFTAIGCPALTSVVGVGDLLRSADPVFVYLRDLATLTDLAGLDGVPAFNNLDLLSLPQLASLAELEGTQTIHTLNASSLPKLADLHGLEDLAETDILALADLPLLTDMSALSALTNIAVLSLDRLPALSDLSGLSSLHTISIQLSLGSCDDNPDAGLDKLVDLTGLDNLEVAWNVVIGNNDDFAGFTGAPKLATVSELHAVHNPSLAPGTLAGWAATLDPTPILCESQDFDMCSCFVFDP</sequence>
<dbReference type="InterPro" id="IPR051648">
    <property type="entry name" value="CWI-Assembly_Regulator"/>
</dbReference>
<feature type="region of interest" description="Disordered" evidence="6">
    <location>
        <begin position="16"/>
        <end position="83"/>
    </location>
</feature>
<keyword evidence="2" id="KW-0134">Cell wall</keyword>
<dbReference type="InterPro" id="IPR036941">
    <property type="entry name" value="Rcpt_L-dom_sf"/>
</dbReference>
<dbReference type="AlphaFoldDB" id="A0A1I1ST33"/>
<dbReference type="EMBL" id="FOMX01000002">
    <property type="protein sequence ID" value="SFD49597.1"/>
    <property type="molecule type" value="Genomic_DNA"/>
</dbReference>
<evidence type="ECO:0000256" key="4">
    <source>
        <dbReference type="ARBA" id="ARBA00022729"/>
    </source>
</evidence>
<reference evidence="8" key="1">
    <citation type="submission" date="2016-10" db="EMBL/GenBank/DDBJ databases">
        <authorList>
            <person name="Varghese N."/>
            <person name="Submissions S."/>
        </authorList>
    </citation>
    <scope>NUCLEOTIDE SEQUENCE [LARGE SCALE GENOMIC DNA]</scope>
    <source>
        <strain evidence="8">ATCC 25963</strain>
    </source>
</reference>
<dbReference type="Proteomes" id="UP000199400">
    <property type="component" value="Unassembled WGS sequence"/>
</dbReference>
<dbReference type="GO" id="GO:0030313">
    <property type="term" value="C:cell envelope"/>
    <property type="evidence" value="ECO:0007669"/>
    <property type="project" value="UniProtKB-SubCell"/>
</dbReference>
<feature type="compositionally biased region" description="Low complexity" evidence="6">
    <location>
        <begin position="31"/>
        <end position="80"/>
    </location>
</feature>
<comment type="subcellular location">
    <subcellularLocation>
        <location evidence="1">Secreted</location>
        <location evidence="1">Cell wall</location>
    </subcellularLocation>
</comment>
<evidence type="ECO:0000256" key="3">
    <source>
        <dbReference type="ARBA" id="ARBA00022525"/>
    </source>
</evidence>
<dbReference type="Gene3D" id="3.80.20.20">
    <property type="entry name" value="Receptor L-domain"/>
    <property type="match status" value="1"/>
</dbReference>
<proteinExistence type="predicted"/>
<evidence type="ECO:0000256" key="2">
    <source>
        <dbReference type="ARBA" id="ARBA00022512"/>
    </source>
</evidence>
<dbReference type="Gene3D" id="3.80.10.10">
    <property type="entry name" value="Ribonuclease Inhibitor"/>
    <property type="match status" value="1"/>
</dbReference>
<evidence type="ECO:0000256" key="1">
    <source>
        <dbReference type="ARBA" id="ARBA00004191"/>
    </source>
</evidence>
<gene>
    <name evidence="7" type="ORF">SAMN02745121_00249</name>
</gene>
<accession>A0A1I1ST33</accession>
<dbReference type="InterPro" id="IPR032675">
    <property type="entry name" value="LRR_dom_sf"/>
</dbReference>
<keyword evidence="4" id="KW-0732">Signal</keyword>
<evidence type="ECO:0000256" key="6">
    <source>
        <dbReference type="SAM" id="MobiDB-lite"/>
    </source>
</evidence>
<dbReference type="RefSeq" id="WP_096333334.1">
    <property type="nucleotide sequence ID" value="NZ_FOMX01000002.1"/>
</dbReference>
<protein>
    <submittedName>
        <fullName evidence="7">Uncharacterized protein</fullName>
    </submittedName>
</protein>
<name>A0A1I1ST33_9BACT</name>
<keyword evidence="8" id="KW-1185">Reference proteome</keyword>
<dbReference type="PANTHER" id="PTHR31018:SF3">
    <property type="entry name" value="RECEPTOR PROTEIN-TYROSINE KINASE"/>
    <property type="match status" value="1"/>
</dbReference>
<keyword evidence="3" id="KW-0964">Secreted</keyword>
<evidence type="ECO:0000256" key="5">
    <source>
        <dbReference type="ARBA" id="ARBA00023180"/>
    </source>
</evidence>
<dbReference type="STRING" id="54.SAMN02745121_00249"/>
<evidence type="ECO:0000313" key="7">
    <source>
        <dbReference type="EMBL" id="SFD49597.1"/>
    </source>
</evidence>
<keyword evidence="5" id="KW-0325">Glycoprotein</keyword>
<dbReference type="SUPFAM" id="SSF52058">
    <property type="entry name" value="L domain-like"/>
    <property type="match status" value="2"/>
</dbReference>
<dbReference type="PANTHER" id="PTHR31018">
    <property type="entry name" value="SPORULATION-SPECIFIC PROTEIN-RELATED"/>
    <property type="match status" value="1"/>
</dbReference>
<organism evidence="7 8">
    <name type="scientific">Nannocystis exedens</name>
    <dbReference type="NCBI Taxonomy" id="54"/>
    <lineage>
        <taxon>Bacteria</taxon>
        <taxon>Pseudomonadati</taxon>
        <taxon>Myxococcota</taxon>
        <taxon>Polyangia</taxon>
        <taxon>Nannocystales</taxon>
        <taxon>Nannocystaceae</taxon>
        <taxon>Nannocystis</taxon>
    </lineage>
</organism>